<gene>
    <name evidence="1" type="ORF">TNCT_419021</name>
</gene>
<accession>A0A8X6FBM8</accession>
<evidence type="ECO:0000313" key="2">
    <source>
        <dbReference type="Proteomes" id="UP000887116"/>
    </source>
</evidence>
<name>A0A8X6FBM8_TRICU</name>
<evidence type="ECO:0000313" key="1">
    <source>
        <dbReference type="EMBL" id="GFQ75712.1"/>
    </source>
</evidence>
<protein>
    <submittedName>
        <fullName evidence="1">Uncharacterized protein</fullName>
    </submittedName>
</protein>
<sequence>MQSFKLICFDVASEALRTNRRQHLLEHWKRTFGEAICIVKVEAIEYSIYLRKTDNLMQSVLNSKASPPVISSSIRIKMKKR</sequence>
<comment type="caution">
    <text evidence="1">The sequence shown here is derived from an EMBL/GenBank/DDBJ whole genome shotgun (WGS) entry which is preliminary data.</text>
</comment>
<dbReference type="Proteomes" id="UP000887116">
    <property type="component" value="Unassembled WGS sequence"/>
</dbReference>
<proteinExistence type="predicted"/>
<dbReference type="AlphaFoldDB" id="A0A8X6FBM8"/>
<keyword evidence="2" id="KW-1185">Reference proteome</keyword>
<organism evidence="1 2">
    <name type="scientific">Trichonephila clavata</name>
    <name type="common">Joro spider</name>
    <name type="synonym">Nephila clavata</name>
    <dbReference type="NCBI Taxonomy" id="2740835"/>
    <lineage>
        <taxon>Eukaryota</taxon>
        <taxon>Metazoa</taxon>
        <taxon>Ecdysozoa</taxon>
        <taxon>Arthropoda</taxon>
        <taxon>Chelicerata</taxon>
        <taxon>Arachnida</taxon>
        <taxon>Araneae</taxon>
        <taxon>Araneomorphae</taxon>
        <taxon>Entelegynae</taxon>
        <taxon>Araneoidea</taxon>
        <taxon>Nephilidae</taxon>
        <taxon>Trichonephila</taxon>
    </lineage>
</organism>
<reference evidence="1" key="1">
    <citation type="submission" date="2020-07" db="EMBL/GenBank/DDBJ databases">
        <title>Multicomponent nature underlies the extraordinary mechanical properties of spider dragline silk.</title>
        <authorList>
            <person name="Kono N."/>
            <person name="Nakamura H."/>
            <person name="Mori M."/>
            <person name="Yoshida Y."/>
            <person name="Ohtoshi R."/>
            <person name="Malay A.D."/>
            <person name="Moran D.A.P."/>
            <person name="Tomita M."/>
            <person name="Numata K."/>
            <person name="Arakawa K."/>
        </authorList>
    </citation>
    <scope>NUCLEOTIDE SEQUENCE</scope>
</reference>
<dbReference type="EMBL" id="BMAO01031525">
    <property type="protein sequence ID" value="GFQ75712.1"/>
    <property type="molecule type" value="Genomic_DNA"/>
</dbReference>